<comment type="caution">
    <text evidence="3">The sequence shown here is derived from an EMBL/GenBank/DDBJ whole genome shotgun (WGS) entry which is preliminary data.</text>
</comment>
<feature type="domain" description="Myb/SANT-like DNA-binding" evidence="2">
    <location>
        <begin position="169"/>
        <end position="255"/>
    </location>
</feature>
<dbReference type="Pfam" id="PF13837">
    <property type="entry name" value="Myb_DNA-bind_4"/>
    <property type="match status" value="1"/>
</dbReference>
<dbReference type="AlphaFoldDB" id="A0AAN9BAM2"/>
<evidence type="ECO:0000313" key="4">
    <source>
        <dbReference type="Proteomes" id="UP001374579"/>
    </source>
</evidence>
<gene>
    <name evidence="3" type="ORF">V1264_020128</name>
</gene>
<evidence type="ECO:0000256" key="1">
    <source>
        <dbReference type="SAM" id="MobiDB-lite"/>
    </source>
</evidence>
<reference evidence="3 4" key="1">
    <citation type="submission" date="2024-02" db="EMBL/GenBank/DDBJ databases">
        <title>Chromosome-scale genome assembly of the rough periwinkle Littorina saxatilis.</title>
        <authorList>
            <person name="De Jode A."/>
            <person name="Faria R."/>
            <person name="Formenti G."/>
            <person name="Sims Y."/>
            <person name="Smith T.P."/>
            <person name="Tracey A."/>
            <person name="Wood J.M.D."/>
            <person name="Zagrodzka Z.B."/>
            <person name="Johannesson K."/>
            <person name="Butlin R.K."/>
            <person name="Leder E.H."/>
        </authorList>
    </citation>
    <scope>NUCLEOTIDE SEQUENCE [LARGE SCALE GENOMIC DNA]</scope>
    <source>
        <strain evidence="3">Snail1</strain>
        <tissue evidence="3">Muscle</tissue>
    </source>
</reference>
<feature type="region of interest" description="Disordered" evidence="1">
    <location>
        <begin position="264"/>
        <end position="322"/>
    </location>
</feature>
<evidence type="ECO:0000259" key="2">
    <source>
        <dbReference type="Pfam" id="PF13837"/>
    </source>
</evidence>
<dbReference type="Proteomes" id="UP001374579">
    <property type="component" value="Unassembled WGS sequence"/>
</dbReference>
<accession>A0AAN9BAM2</accession>
<proteinExistence type="predicted"/>
<dbReference type="Gene3D" id="1.10.10.60">
    <property type="entry name" value="Homeodomain-like"/>
    <property type="match status" value="1"/>
</dbReference>
<feature type="region of interest" description="Disordered" evidence="1">
    <location>
        <begin position="333"/>
        <end position="352"/>
    </location>
</feature>
<evidence type="ECO:0000313" key="3">
    <source>
        <dbReference type="EMBL" id="KAK7101803.1"/>
    </source>
</evidence>
<sequence>MTESRFSEPSYSLWPSEKVPAVARRSKSVGARGSLPRETKLMASVVLGFAFDDGSFFNSSVPVGTWHHLQNQLDGNFYSLQFASQEASRRGITLTSQNLVQIAEGGMALTSGQPVQERVLYQTETQAVPLQCPPQAVDPPPHHSFEAVPGPSYHVEGGLQVLDEAMPISWTQPAVLLLIEEVRSHQHLFSSNAFKKNQVWTKVSTAVNRRGYSYSGFACDKKWRSLNTRFRTIKDKNSKTGQSRTSWAYYDLMEDVNAGNPAVNPPVRISSGGGITVTRSPSEGRSLSASPETTQPAEGLPRVPAMQENHPQPDRHGAVEGQRPPALARELLFNSPKLTSRKRKRQEPEPPAWLKQFSEQNSAHMQEFIETARIKNNLLQQMIDAYKTEKN</sequence>
<name>A0AAN9BAM2_9CAEN</name>
<protein>
    <recommendedName>
        <fullName evidence="2">Myb/SANT-like DNA-binding domain-containing protein</fullName>
    </recommendedName>
</protein>
<dbReference type="InterPro" id="IPR044822">
    <property type="entry name" value="Myb_DNA-bind_4"/>
</dbReference>
<organism evidence="3 4">
    <name type="scientific">Littorina saxatilis</name>
    <dbReference type="NCBI Taxonomy" id="31220"/>
    <lineage>
        <taxon>Eukaryota</taxon>
        <taxon>Metazoa</taxon>
        <taxon>Spiralia</taxon>
        <taxon>Lophotrochozoa</taxon>
        <taxon>Mollusca</taxon>
        <taxon>Gastropoda</taxon>
        <taxon>Caenogastropoda</taxon>
        <taxon>Littorinimorpha</taxon>
        <taxon>Littorinoidea</taxon>
        <taxon>Littorinidae</taxon>
        <taxon>Littorina</taxon>
    </lineage>
</organism>
<feature type="compositionally biased region" description="Polar residues" evidence="1">
    <location>
        <begin position="277"/>
        <end position="296"/>
    </location>
</feature>
<keyword evidence="4" id="KW-1185">Reference proteome</keyword>
<dbReference type="EMBL" id="JBAMIC010000010">
    <property type="protein sequence ID" value="KAK7101803.1"/>
    <property type="molecule type" value="Genomic_DNA"/>
</dbReference>